<dbReference type="GO" id="GO:0042973">
    <property type="term" value="F:glucan endo-1,3-beta-D-glucosidase activity"/>
    <property type="evidence" value="ECO:0007669"/>
    <property type="project" value="UniProtKB-EC"/>
</dbReference>
<dbReference type="Gene3D" id="1.10.287.1170">
    <property type="entry name" value="glycoside hydrolase family 81 endo-[beta] glucanase"/>
    <property type="match status" value="1"/>
</dbReference>
<dbReference type="PANTHER" id="PTHR31983:SF0">
    <property type="entry name" value="GLUCAN ENDO-1,3-BETA-D-GLUCOSIDASE 2"/>
    <property type="match status" value="1"/>
</dbReference>
<evidence type="ECO:0000313" key="12">
    <source>
        <dbReference type="Proteomes" id="UP000824998"/>
    </source>
</evidence>
<evidence type="ECO:0000256" key="8">
    <source>
        <dbReference type="ARBA" id="ARBA00023326"/>
    </source>
</evidence>
<comment type="similarity">
    <text evidence="2">Belongs to the glycosyl hydrolase 81 family.</text>
</comment>
<keyword evidence="8" id="KW-0624">Polysaccharide degradation</keyword>
<evidence type="ECO:0000259" key="9">
    <source>
        <dbReference type="Pfam" id="PF03639"/>
    </source>
</evidence>
<comment type="catalytic activity">
    <reaction evidence="1">
        <text>Hydrolysis of (1-&gt;3)-beta-D-glucosidic linkages in (1-&gt;3)-beta-D-glucans.</text>
        <dbReference type="EC" id="3.2.1.39"/>
    </reaction>
</comment>
<dbReference type="EC" id="3.2.1.39" evidence="3"/>
<dbReference type="Gene3D" id="2.70.98.30">
    <property type="entry name" value="Golgi alpha-mannosidase II, domain 4"/>
    <property type="match status" value="1"/>
</dbReference>
<dbReference type="OrthoDB" id="4473401at2759"/>
<feature type="domain" description="Glycosyl hydrolase family 81 C-terminal" evidence="10">
    <location>
        <begin position="198"/>
        <end position="544"/>
    </location>
</feature>
<dbReference type="Pfam" id="PF17652">
    <property type="entry name" value="Glyco_hydro81C"/>
    <property type="match status" value="1"/>
</dbReference>
<dbReference type="InterPro" id="IPR005200">
    <property type="entry name" value="Endo-beta-glucanase"/>
</dbReference>
<evidence type="ECO:0000256" key="3">
    <source>
        <dbReference type="ARBA" id="ARBA00012780"/>
    </source>
</evidence>
<evidence type="ECO:0000256" key="6">
    <source>
        <dbReference type="ARBA" id="ARBA00023295"/>
    </source>
</evidence>
<keyword evidence="5" id="KW-0119">Carbohydrate metabolism</keyword>
<proteinExistence type="inferred from homology"/>
<dbReference type="FunFam" id="1.10.287.1170:FF:000001">
    <property type="entry name" value="Endo-1,3-beta-glucanase Engl1"/>
    <property type="match status" value="1"/>
</dbReference>
<dbReference type="Pfam" id="PF03639">
    <property type="entry name" value="Glyco_hydro_81"/>
    <property type="match status" value="1"/>
</dbReference>
<dbReference type="PROSITE" id="PS52008">
    <property type="entry name" value="GH81"/>
    <property type="match status" value="1"/>
</dbReference>
<accession>A0A9P8C529</accession>
<dbReference type="PANTHER" id="PTHR31983">
    <property type="entry name" value="ENDO-1,3(4)-BETA-GLUCANASE 1"/>
    <property type="match status" value="1"/>
</dbReference>
<dbReference type="GO" id="GO:0071555">
    <property type="term" value="P:cell wall organization"/>
    <property type="evidence" value="ECO:0007669"/>
    <property type="project" value="UniProtKB-KW"/>
</dbReference>
<reference evidence="11" key="1">
    <citation type="journal article" date="2021" name="IMA Fungus">
        <title>Genomic characterization of three marine fungi, including Emericellopsis atlantica sp. nov. with signatures of a generalist lifestyle and marine biomass degradation.</title>
        <authorList>
            <person name="Hagestad O.C."/>
            <person name="Hou L."/>
            <person name="Andersen J.H."/>
            <person name="Hansen E.H."/>
            <person name="Altermark B."/>
            <person name="Li C."/>
            <person name="Kuhnert E."/>
            <person name="Cox R.J."/>
            <person name="Crous P.W."/>
            <person name="Spatafora J.W."/>
            <person name="Lail K."/>
            <person name="Amirebrahimi M."/>
            <person name="Lipzen A."/>
            <person name="Pangilinan J."/>
            <person name="Andreopoulos W."/>
            <person name="Hayes R.D."/>
            <person name="Ng V."/>
            <person name="Grigoriev I.V."/>
            <person name="Jackson S.A."/>
            <person name="Sutton T.D.S."/>
            <person name="Dobson A.D.W."/>
            <person name="Rama T."/>
        </authorList>
    </citation>
    <scope>NUCLEOTIDE SEQUENCE</scope>
    <source>
        <strain evidence="11">TRa018bII</strain>
    </source>
</reference>
<keyword evidence="12" id="KW-1185">Reference proteome</keyword>
<keyword evidence="6" id="KW-0326">Glycosidase</keyword>
<dbReference type="InterPro" id="IPR040720">
    <property type="entry name" value="GH81_C"/>
</dbReference>
<evidence type="ECO:0000256" key="1">
    <source>
        <dbReference type="ARBA" id="ARBA00000382"/>
    </source>
</evidence>
<name>A0A9P8C529_9HELO</name>
<comment type="caution">
    <text evidence="11">The sequence shown here is derived from an EMBL/GenBank/DDBJ whole genome shotgun (WGS) entry which is preliminary data.</text>
</comment>
<evidence type="ECO:0000259" key="10">
    <source>
        <dbReference type="Pfam" id="PF17652"/>
    </source>
</evidence>
<dbReference type="GO" id="GO:0052861">
    <property type="term" value="F:endo-1,3(4)-beta-glucanase activity"/>
    <property type="evidence" value="ECO:0007669"/>
    <property type="project" value="InterPro"/>
</dbReference>
<evidence type="ECO:0000256" key="5">
    <source>
        <dbReference type="ARBA" id="ARBA00023277"/>
    </source>
</evidence>
<dbReference type="AlphaFoldDB" id="A0A9P8C529"/>
<sequence length="554" mass="60209">MGFVTASYNGATPLLQSGVLFRSVTKTSSSPKPGVTKFIILLEDGKRWLVYAWSPQGSGIDFTVIKNGLIQGTFFNGVIQVAKDPGSGAEALYDRACGAWAAGVNLSGAASGVVGSYKFSFTKEGIADTTLLMFALPHHVSSFSPETRSALANIKLTTTTKGTAVAVVADSWTLNESLPTSLGFAPWDIQRGELKYLSSGAIATLRSIAASEISQNMSMQTNLNSMYYSGKALAKFAQITYVLNDLINDKALAQAGLTKLKDCYRVFTSNRQQIPLVYDTIWGGIVSSAAYGGDPGADFGNTYYNDHHFHYGYFIYAAALIGHLDPSWLNENAGWVNTLVRDAANASPLDPYFPPFRNFDWYHGHSFAHGLYETFDGRDEESSSEDAMSSYAIKLWGLVTGNANLEAQGNLLLAVTARSLQNYFLYANLNTVQPPNFIGNKVSGILFENKIDHTTYFGANPEYVQGIHMLPLLPCSALTRTKTFVLEEWEKYFSGGRAQAVNGGWRGVLMANLAALDPRSSWNYFTDENFDVSGLDGGASRTWYAAMAAMLGGI</sequence>
<evidence type="ECO:0000256" key="2">
    <source>
        <dbReference type="ARBA" id="ARBA00010730"/>
    </source>
</evidence>
<keyword evidence="7" id="KW-0961">Cell wall biogenesis/degradation</keyword>
<evidence type="ECO:0000313" key="11">
    <source>
        <dbReference type="EMBL" id="KAG9233772.1"/>
    </source>
</evidence>
<evidence type="ECO:0000256" key="4">
    <source>
        <dbReference type="ARBA" id="ARBA00022801"/>
    </source>
</evidence>
<dbReference type="Gene3D" id="1.20.5.420">
    <property type="entry name" value="Immunoglobulin FC, subunit C"/>
    <property type="match status" value="1"/>
</dbReference>
<dbReference type="InterPro" id="IPR040451">
    <property type="entry name" value="GH81_N"/>
</dbReference>
<dbReference type="Proteomes" id="UP000824998">
    <property type="component" value="Unassembled WGS sequence"/>
</dbReference>
<dbReference type="EMBL" id="MU251487">
    <property type="protein sequence ID" value="KAG9233772.1"/>
    <property type="molecule type" value="Genomic_DNA"/>
</dbReference>
<keyword evidence="4" id="KW-0378">Hydrolase</keyword>
<gene>
    <name evidence="11" type="ORF">BJ875DRAFT_463329</name>
</gene>
<protein>
    <recommendedName>
        <fullName evidence="3">glucan endo-1,3-beta-D-glucosidase</fullName>
        <ecNumber evidence="3">3.2.1.39</ecNumber>
    </recommendedName>
</protein>
<dbReference type="GO" id="GO:0000272">
    <property type="term" value="P:polysaccharide catabolic process"/>
    <property type="evidence" value="ECO:0007669"/>
    <property type="project" value="UniProtKB-KW"/>
</dbReference>
<dbReference type="GO" id="GO:0009986">
    <property type="term" value="C:cell surface"/>
    <property type="evidence" value="ECO:0007669"/>
    <property type="project" value="TreeGrafter"/>
</dbReference>
<feature type="domain" description="Glycosyl hydrolase family 81 N-terminal" evidence="9">
    <location>
        <begin position="1"/>
        <end position="188"/>
    </location>
</feature>
<evidence type="ECO:0000256" key="7">
    <source>
        <dbReference type="ARBA" id="ARBA00023316"/>
    </source>
</evidence>
<organism evidence="11 12">
    <name type="scientific">Amylocarpus encephaloides</name>
    <dbReference type="NCBI Taxonomy" id="45428"/>
    <lineage>
        <taxon>Eukaryota</taxon>
        <taxon>Fungi</taxon>
        <taxon>Dikarya</taxon>
        <taxon>Ascomycota</taxon>
        <taxon>Pezizomycotina</taxon>
        <taxon>Leotiomycetes</taxon>
        <taxon>Helotiales</taxon>
        <taxon>Helotiales incertae sedis</taxon>
        <taxon>Amylocarpus</taxon>
    </lineage>
</organism>